<keyword evidence="8" id="KW-0675">Receptor</keyword>
<keyword evidence="3 10" id="KW-1134">Transmembrane beta strand</keyword>
<dbReference type="PANTHER" id="PTHR30069">
    <property type="entry name" value="TONB-DEPENDENT OUTER MEMBRANE RECEPTOR"/>
    <property type="match status" value="1"/>
</dbReference>
<dbReference type="Pfam" id="PF07715">
    <property type="entry name" value="Plug"/>
    <property type="match status" value="1"/>
</dbReference>
<keyword evidence="5" id="KW-0732">Signal</keyword>
<accession>A0A5K8A9A4</accession>
<feature type="domain" description="TonB-dependent receptor-like beta-barrel" evidence="12">
    <location>
        <begin position="266"/>
        <end position="696"/>
    </location>
</feature>
<dbReference type="InterPro" id="IPR012910">
    <property type="entry name" value="Plug_dom"/>
</dbReference>
<evidence type="ECO:0000256" key="3">
    <source>
        <dbReference type="ARBA" id="ARBA00022452"/>
    </source>
</evidence>
<gene>
    <name evidence="14" type="primary">irgA_1</name>
    <name evidence="14" type="ORF">DSCOOX_22460</name>
</gene>
<evidence type="ECO:0000256" key="10">
    <source>
        <dbReference type="PROSITE-ProRule" id="PRU01360"/>
    </source>
</evidence>
<evidence type="ECO:0000256" key="9">
    <source>
        <dbReference type="ARBA" id="ARBA00023237"/>
    </source>
</evidence>
<dbReference type="AlphaFoldDB" id="A0A5K8A9A4"/>
<dbReference type="Proteomes" id="UP000422108">
    <property type="component" value="Chromosome"/>
</dbReference>
<keyword evidence="7 10" id="KW-0472">Membrane</keyword>
<dbReference type="PROSITE" id="PS52016">
    <property type="entry name" value="TONB_DEPENDENT_REC_3"/>
    <property type="match status" value="1"/>
</dbReference>
<evidence type="ECO:0000256" key="11">
    <source>
        <dbReference type="RuleBase" id="RU003357"/>
    </source>
</evidence>
<dbReference type="RefSeq" id="WP_162458880.1">
    <property type="nucleotide sequence ID" value="NZ_AP021879.1"/>
</dbReference>
<dbReference type="CDD" id="cd01347">
    <property type="entry name" value="ligand_gated_channel"/>
    <property type="match status" value="1"/>
</dbReference>
<evidence type="ECO:0000256" key="8">
    <source>
        <dbReference type="ARBA" id="ARBA00023170"/>
    </source>
</evidence>
<evidence type="ECO:0000256" key="7">
    <source>
        <dbReference type="ARBA" id="ARBA00023136"/>
    </source>
</evidence>
<dbReference type="InterPro" id="IPR037066">
    <property type="entry name" value="Plug_dom_sf"/>
</dbReference>
<dbReference type="SUPFAM" id="SSF56935">
    <property type="entry name" value="Porins"/>
    <property type="match status" value="1"/>
</dbReference>
<evidence type="ECO:0000256" key="1">
    <source>
        <dbReference type="ARBA" id="ARBA00004571"/>
    </source>
</evidence>
<feature type="domain" description="TonB-dependent receptor plug" evidence="13">
    <location>
        <begin position="53"/>
        <end position="167"/>
    </location>
</feature>
<evidence type="ECO:0000259" key="13">
    <source>
        <dbReference type="Pfam" id="PF07715"/>
    </source>
</evidence>
<dbReference type="GO" id="GO:0015344">
    <property type="term" value="F:siderophore uptake transmembrane transporter activity"/>
    <property type="evidence" value="ECO:0007669"/>
    <property type="project" value="TreeGrafter"/>
</dbReference>
<evidence type="ECO:0000256" key="2">
    <source>
        <dbReference type="ARBA" id="ARBA00022448"/>
    </source>
</evidence>
<protein>
    <submittedName>
        <fullName evidence="14">Iron-regulated outer membrane virulence protein</fullName>
    </submittedName>
</protein>
<proteinExistence type="inferred from homology"/>
<keyword evidence="2 10" id="KW-0813">Transport</keyword>
<keyword evidence="6 11" id="KW-0798">TonB box</keyword>
<keyword evidence="4 10" id="KW-0812">Transmembrane</keyword>
<dbReference type="InterPro" id="IPR039426">
    <property type="entry name" value="TonB-dep_rcpt-like"/>
</dbReference>
<dbReference type="InterPro" id="IPR000531">
    <property type="entry name" value="Beta-barrel_TonB"/>
</dbReference>
<dbReference type="Pfam" id="PF00593">
    <property type="entry name" value="TonB_dep_Rec_b-barrel"/>
    <property type="match status" value="1"/>
</dbReference>
<evidence type="ECO:0000256" key="4">
    <source>
        <dbReference type="ARBA" id="ARBA00022692"/>
    </source>
</evidence>
<dbReference type="Gene3D" id="2.170.130.10">
    <property type="entry name" value="TonB-dependent receptor, plug domain"/>
    <property type="match status" value="1"/>
</dbReference>
<evidence type="ECO:0000256" key="6">
    <source>
        <dbReference type="ARBA" id="ARBA00023077"/>
    </source>
</evidence>
<dbReference type="PANTHER" id="PTHR30069:SF29">
    <property type="entry name" value="HEMOGLOBIN AND HEMOGLOBIN-HAPTOGLOBIN-BINDING PROTEIN 1-RELATED"/>
    <property type="match status" value="1"/>
</dbReference>
<keyword evidence="15" id="KW-1185">Reference proteome</keyword>
<reference evidence="14 15" key="1">
    <citation type="submission" date="2019-11" db="EMBL/GenBank/DDBJ databases">
        <title>Comparative genomics of hydrocarbon-degrading Desulfosarcina strains.</title>
        <authorList>
            <person name="Watanabe M."/>
            <person name="Kojima H."/>
            <person name="Fukui M."/>
        </authorList>
    </citation>
    <scope>NUCLEOTIDE SEQUENCE [LARGE SCALE GENOMIC DNA]</scope>
    <source>
        <strain evidence="15">oXyS1</strain>
    </source>
</reference>
<dbReference type="GO" id="GO:0044718">
    <property type="term" value="P:siderophore transmembrane transport"/>
    <property type="evidence" value="ECO:0007669"/>
    <property type="project" value="TreeGrafter"/>
</dbReference>
<dbReference type="EMBL" id="AP021879">
    <property type="protein sequence ID" value="BBO89066.1"/>
    <property type="molecule type" value="Genomic_DNA"/>
</dbReference>
<dbReference type="InterPro" id="IPR036942">
    <property type="entry name" value="Beta-barrel_TonB_sf"/>
</dbReference>
<name>A0A5K8A9A4_9BACT</name>
<comment type="subcellular location">
    <subcellularLocation>
        <location evidence="1 10">Cell outer membrane</location>
        <topology evidence="1 10">Multi-pass membrane protein</topology>
    </subcellularLocation>
</comment>
<dbReference type="Gene3D" id="2.40.170.20">
    <property type="entry name" value="TonB-dependent receptor, beta-barrel domain"/>
    <property type="match status" value="1"/>
</dbReference>
<sequence>MQWRWKQRNGMRILLLWLFGLIFVGTALAEESSTHKLDDVVVSEQRILPEISQTPQKTTIDVDTYETVGTMQNIGDILKDQPIMDFRGASDLVPGDIIDGEDAFWMRGFGSNRFVTAIDGSNIHKAGGRQSYHVVDYSLLPTFLIEEVEILPGPHSALYPAQSIGGVINLVTRTPERYDTIKPQVHVSTGYKSYNTQNHSITARGGIDDFVYDAGYQRYSTDGYLRHSEADIDSTFGHIGYLLPSTGYITLTVNHSQGDREIPVNNDAALGDDDGGYPTVSESSYFEWQSPEYDGTATAFRLNYLQPSPLGEWDLNAYYSEEEWKRTTLRKDASGIIYDGGWESTWYTRGVKLQDTIRFSDAHETVIGAEVQQFLDSFDTKQGSPAAFDEKKRVETRSGFAQHRWRIIPRLTLTAGLRYEHADTWTNNLSSSTGAFLITGQPRWIERNFDDWLPKSFITYDLDDLAAGLRDTSVSVGVSRIWRAPTNFGDFNYGGRPVGPWTEPEHGIGYDVVLSRRLVNDIQLKVNYAYYEIEDYLAWNGNFSKYTPGGGNSVTPGMEYKDYVINLEKIVRHGVEVQLSGHLMDDLSFYLGYAYQKFENKGGELAGEDAVDDIAKNRVNAGLRYRLFENTTLLLDYKYQDEQVVQKAEEVAPDEWEFSEIPMDAYHVFDLAVRQTLFKKWGFLENATLKVYINNLLDENYENLSGYPATDRTYGAALDVYF</sequence>
<dbReference type="GO" id="GO:0009279">
    <property type="term" value="C:cell outer membrane"/>
    <property type="evidence" value="ECO:0007669"/>
    <property type="project" value="UniProtKB-SubCell"/>
</dbReference>
<evidence type="ECO:0000313" key="14">
    <source>
        <dbReference type="EMBL" id="BBO89066.1"/>
    </source>
</evidence>
<evidence type="ECO:0000256" key="5">
    <source>
        <dbReference type="ARBA" id="ARBA00022729"/>
    </source>
</evidence>
<evidence type="ECO:0000313" key="15">
    <source>
        <dbReference type="Proteomes" id="UP000422108"/>
    </source>
</evidence>
<evidence type="ECO:0000259" key="12">
    <source>
        <dbReference type="Pfam" id="PF00593"/>
    </source>
</evidence>
<organism evidence="14 15">
    <name type="scientific">Desulfosarcina ovata subsp. ovata</name>
    <dbReference type="NCBI Taxonomy" id="2752305"/>
    <lineage>
        <taxon>Bacteria</taxon>
        <taxon>Pseudomonadati</taxon>
        <taxon>Thermodesulfobacteriota</taxon>
        <taxon>Desulfobacteria</taxon>
        <taxon>Desulfobacterales</taxon>
        <taxon>Desulfosarcinaceae</taxon>
        <taxon>Desulfosarcina</taxon>
    </lineage>
</organism>
<keyword evidence="9 10" id="KW-0998">Cell outer membrane</keyword>
<comment type="similarity">
    <text evidence="10 11">Belongs to the TonB-dependent receptor family.</text>
</comment>